<name>A0A9W6YJD9_9STRA</name>
<comment type="caution">
    <text evidence="2">The sequence shown here is derived from an EMBL/GenBank/DDBJ whole genome shotgun (WGS) entry which is preliminary data.</text>
</comment>
<evidence type="ECO:0000313" key="2">
    <source>
        <dbReference type="EMBL" id="GMG17491.1"/>
    </source>
</evidence>
<dbReference type="AlphaFoldDB" id="A0A9W6YJD9"/>
<feature type="region of interest" description="Disordered" evidence="1">
    <location>
        <begin position="1"/>
        <end position="44"/>
    </location>
</feature>
<protein>
    <submittedName>
        <fullName evidence="2">Unnamed protein product</fullName>
    </submittedName>
</protein>
<accession>A0A9W6YJD9</accession>
<proteinExistence type="predicted"/>
<dbReference type="OrthoDB" id="128989at2759"/>
<feature type="region of interest" description="Disordered" evidence="1">
    <location>
        <begin position="56"/>
        <end position="85"/>
    </location>
</feature>
<keyword evidence="3" id="KW-1185">Reference proteome</keyword>
<dbReference type="Proteomes" id="UP001165121">
    <property type="component" value="Unassembled WGS sequence"/>
</dbReference>
<evidence type="ECO:0000256" key="1">
    <source>
        <dbReference type="SAM" id="MobiDB-lite"/>
    </source>
</evidence>
<evidence type="ECO:0000313" key="3">
    <source>
        <dbReference type="Proteomes" id="UP001165121"/>
    </source>
</evidence>
<dbReference type="EMBL" id="BSXT01019018">
    <property type="protein sequence ID" value="GMG17491.1"/>
    <property type="molecule type" value="Genomic_DNA"/>
</dbReference>
<gene>
    <name evidence="2" type="ORF">Pfra01_003018100</name>
</gene>
<feature type="compositionally biased region" description="Acidic residues" evidence="1">
    <location>
        <begin position="9"/>
        <end position="35"/>
    </location>
</feature>
<reference evidence="2" key="1">
    <citation type="submission" date="2023-04" db="EMBL/GenBank/DDBJ databases">
        <title>Phytophthora fragariaefolia NBRC 109709.</title>
        <authorList>
            <person name="Ichikawa N."/>
            <person name="Sato H."/>
            <person name="Tonouchi N."/>
        </authorList>
    </citation>
    <scope>NUCLEOTIDE SEQUENCE</scope>
    <source>
        <strain evidence="2">NBRC 109709</strain>
    </source>
</reference>
<organism evidence="2 3">
    <name type="scientific">Phytophthora fragariaefolia</name>
    <dbReference type="NCBI Taxonomy" id="1490495"/>
    <lineage>
        <taxon>Eukaryota</taxon>
        <taxon>Sar</taxon>
        <taxon>Stramenopiles</taxon>
        <taxon>Oomycota</taxon>
        <taxon>Peronosporomycetes</taxon>
        <taxon>Peronosporales</taxon>
        <taxon>Peronosporaceae</taxon>
        <taxon>Phytophthora</taxon>
    </lineage>
</organism>
<sequence>MLATLGIEKDEDSDETFVAEDEEEEADLAAEEEEVETTHAGANSLRTNGTLEALFELSDEDEEENRKVTDVSDNSGYKPRKRTSKHLKEMVSMATERDTIENAVPPFPSGVIEYWERFDAMLNDYKRKYYLQFRVRSSETTDSYNR</sequence>